<reference evidence="12" key="1">
    <citation type="journal article" date="2020" name="Stud. Mycol.">
        <title>101 Dothideomycetes genomes: a test case for predicting lifestyles and emergence of pathogens.</title>
        <authorList>
            <person name="Haridas S."/>
            <person name="Albert R."/>
            <person name="Binder M."/>
            <person name="Bloem J."/>
            <person name="Labutti K."/>
            <person name="Salamov A."/>
            <person name="Andreopoulos B."/>
            <person name="Baker S."/>
            <person name="Barry K."/>
            <person name="Bills G."/>
            <person name="Bluhm B."/>
            <person name="Cannon C."/>
            <person name="Castanera R."/>
            <person name="Culley D."/>
            <person name="Daum C."/>
            <person name="Ezra D."/>
            <person name="Gonzalez J."/>
            <person name="Henrissat B."/>
            <person name="Kuo A."/>
            <person name="Liang C."/>
            <person name="Lipzen A."/>
            <person name="Lutzoni F."/>
            <person name="Magnuson J."/>
            <person name="Mondo S."/>
            <person name="Nolan M."/>
            <person name="Ohm R."/>
            <person name="Pangilinan J."/>
            <person name="Park H.-J."/>
            <person name="Ramirez L."/>
            <person name="Alfaro M."/>
            <person name="Sun H."/>
            <person name="Tritt A."/>
            <person name="Yoshinaga Y."/>
            <person name="Zwiers L.-H."/>
            <person name="Turgeon B."/>
            <person name="Goodwin S."/>
            <person name="Spatafora J."/>
            <person name="Crous P."/>
            <person name="Grigoriev I."/>
        </authorList>
    </citation>
    <scope>NUCLEOTIDE SEQUENCE</scope>
    <source>
        <strain evidence="12">CBS 133067</strain>
    </source>
</reference>
<proteinExistence type="inferred from homology"/>
<protein>
    <recommendedName>
        <fullName evidence="14">ESCO1/2 acetyl-transferase-domain-containing protein</fullName>
    </recommendedName>
</protein>
<dbReference type="InterPro" id="IPR028009">
    <property type="entry name" value="ESCO_Acetyltransf_dom"/>
</dbReference>
<evidence type="ECO:0000256" key="6">
    <source>
        <dbReference type="ARBA" id="ARBA00022833"/>
    </source>
</evidence>
<evidence type="ECO:0000256" key="5">
    <source>
        <dbReference type="ARBA" id="ARBA00022771"/>
    </source>
</evidence>
<evidence type="ECO:0000256" key="4">
    <source>
        <dbReference type="ARBA" id="ARBA00022723"/>
    </source>
</evidence>
<evidence type="ECO:0000256" key="2">
    <source>
        <dbReference type="ARBA" id="ARBA00005816"/>
    </source>
</evidence>
<dbReference type="GO" id="GO:0005634">
    <property type="term" value="C:nucleus"/>
    <property type="evidence" value="ECO:0007669"/>
    <property type="project" value="UniProtKB-SubCell"/>
</dbReference>
<feature type="domain" description="N-acetyltransferase ESCO acetyl-transferase" evidence="11">
    <location>
        <begin position="178"/>
        <end position="246"/>
    </location>
</feature>
<comment type="similarity">
    <text evidence="2">Belongs to the acetyltransferase family. ECO subfamily.</text>
</comment>
<keyword evidence="7" id="KW-0539">Nucleus</keyword>
<evidence type="ECO:0000259" key="11">
    <source>
        <dbReference type="Pfam" id="PF13880"/>
    </source>
</evidence>
<evidence type="ECO:0000256" key="9">
    <source>
        <dbReference type="ARBA" id="ARBA00023315"/>
    </source>
</evidence>
<keyword evidence="5" id="KW-0863">Zinc-finger</keyword>
<keyword evidence="6" id="KW-0862">Zinc</keyword>
<dbReference type="InterPro" id="IPR028005">
    <property type="entry name" value="AcTrfase_ESCO_Znf_dom"/>
</dbReference>
<dbReference type="PANTHER" id="PTHR45884">
    <property type="entry name" value="N-ACETYLTRANSFERASE ECO"/>
    <property type="match status" value="1"/>
</dbReference>
<dbReference type="Pfam" id="PF13878">
    <property type="entry name" value="zf-C2H2_3"/>
    <property type="match status" value="1"/>
</dbReference>
<evidence type="ECO:0000256" key="7">
    <source>
        <dbReference type="ARBA" id="ARBA00023242"/>
    </source>
</evidence>
<dbReference type="GO" id="GO:0061733">
    <property type="term" value="F:protein-lysine-acetyltransferase activity"/>
    <property type="evidence" value="ECO:0007669"/>
    <property type="project" value="TreeGrafter"/>
</dbReference>
<evidence type="ECO:0000259" key="10">
    <source>
        <dbReference type="Pfam" id="PF13878"/>
    </source>
</evidence>
<dbReference type="GO" id="GO:0000785">
    <property type="term" value="C:chromatin"/>
    <property type="evidence" value="ECO:0007669"/>
    <property type="project" value="TreeGrafter"/>
</dbReference>
<dbReference type="PANTHER" id="PTHR45884:SF2">
    <property type="entry name" value="N-ACETYLTRANSFERASE ECO"/>
    <property type="match status" value="1"/>
</dbReference>
<dbReference type="OrthoDB" id="428854at2759"/>
<dbReference type="Proteomes" id="UP000799772">
    <property type="component" value="Unassembled WGS sequence"/>
</dbReference>
<feature type="non-terminal residue" evidence="12">
    <location>
        <position position="1"/>
    </location>
</feature>
<sequence>QLQIDLGQLMTRHCKTCGMSYIASNIEDAALHQKFHAQNLGGVDLGKSFLDSDAVRKNQVWYGESGSSVVECSRKSGTALRHRSSNVLELANLELGAVDIPEKELWGTVVQPSMSNGEQANVDRFKAYLYVRGGKCIGLCLVERISKAARVLAPESTSTSSVKPAQSSSILASEETDPVLLGVSRIWTSSSHRKEGIATRLLQCAQENFLYGIQVPKEQMAFSQPTESGGALARKWFGAQTGWHVY</sequence>
<evidence type="ECO:0008006" key="14">
    <source>
        <dbReference type="Google" id="ProtNLM"/>
    </source>
</evidence>
<dbReference type="GO" id="GO:0007064">
    <property type="term" value="P:mitotic sister chromatid cohesion"/>
    <property type="evidence" value="ECO:0007669"/>
    <property type="project" value="TreeGrafter"/>
</dbReference>
<keyword evidence="4" id="KW-0479">Metal-binding</keyword>
<feature type="non-terminal residue" evidence="12">
    <location>
        <position position="246"/>
    </location>
</feature>
<keyword evidence="8" id="KW-0131">Cell cycle</keyword>
<dbReference type="Pfam" id="PF13880">
    <property type="entry name" value="Acetyltransf_13"/>
    <property type="match status" value="1"/>
</dbReference>
<accession>A0A9P4IDT0</accession>
<gene>
    <name evidence="12" type="ORF">NA57DRAFT_17871</name>
</gene>
<dbReference type="AlphaFoldDB" id="A0A9P4IDT0"/>
<evidence type="ECO:0000313" key="12">
    <source>
        <dbReference type="EMBL" id="KAF2096707.1"/>
    </source>
</evidence>
<keyword evidence="9" id="KW-0012">Acyltransferase</keyword>
<evidence type="ECO:0000256" key="8">
    <source>
        <dbReference type="ARBA" id="ARBA00023306"/>
    </source>
</evidence>
<keyword evidence="3" id="KW-0808">Transferase</keyword>
<comment type="subcellular location">
    <subcellularLocation>
        <location evidence="1">Nucleus</location>
    </subcellularLocation>
</comment>
<feature type="domain" description="N-acetyltransferase ESCO zinc-finger" evidence="10">
    <location>
        <begin position="1"/>
        <end position="38"/>
    </location>
</feature>
<evidence type="ECO:0000313" key="13">
    <source>
        <dbReference type="Proteomes" id="UP000799772"/>
    </source>
</evidence>
<comment type="caution">
    <text evidence="12">The sequence shown here is derived from an EMBL/GenBank/DDBJ whole genome shotgun (WGS) entry which is preliminary data.</text>
</comment>
<evidence type="ECO:0000256" key="1">
    <source>
        <dbReference type="ARBA" id="ARBA00004123"/>
    </source>
</evidence>
<keyword evidence="13" id="KW-1185">Reference proteome</keyword>
<name>A0A9P4IDT0_9PEZI</name>
<dbReference type="GO" id="GO:0008270">
    <property type="term" value="F:zinc ion binding"/>
    <property type="evidence" value="ECO:0007669"/>
    <property type="project" value="UniProtKB-KW"/>
</dbReference>
<dbReference type="EMBL" id="ML978129">
    <property type="protein sequence ID" value="KAF2096707.1"/>
    <property type="molecule type" value="Genomic_DNA"/>
</dbReference>
<evidence type="ECO:0000256" key="3">
    <source>
        <dbReference type="ARBA" id="ARBA00022679"/>
    </source>
</evidence>
<organism evidence="12 13">
    <name type="scientific">Rhizodiscina lignyota</name>
    <dbReference type="NCBI Taxonomy" id="1504668"/>
    <lineage>
        <taxon>Eukaryota</taxon>
        <taxon>Fungi</taxon>
        <taxon>Dikarya</taxon>
        <taxon>Ascomycota</taxon>
        <taxon>Pezizomycotina</taxon>
        <taxon>Dothideomycetes</taxon>
        <taxon>Pleosporomycetidae</taxon>
        <taxon>Aulographales</taxon>
        <taxon>Rhizodiscinaceae</taxon>
        <taxon>Rhizodiscina</taxon>
    </lineage>
</organism>